<feature type="transmembrane region" description="Helical" evidence="8">
    <location>
        <begin position="32"/>
        <end position="50"/>
    </location>
</feature>
<keyword evidence="3 8" id="KW-0812">Transmembrane</keyword>
<comment type="subcellular location">
    <subcellularLocation>
        <location evidence="1">Cell membrane</location>
    </subcellularLocation>
</comment>
<feature type="transmembrane region" description="Helical" evidence="8">
    <location>
        <begin position="148"/>
        <end position="164"/>
    </location>
</feature>
<name>X1EHW8_9ZZZZ</name>
<dbReference type="GO" id="GO:0051607">
    <property type="term" value="P:defense response to virus"/>
    <property type="evidence" value="ECO:0007669"/>
    <property type="project" value="UniProtKB-KW"/>
</dbReference>
<evidence type="ECO:0000256" key="8">
    <source>
        <dbReference type="SAM" id="Phobius"/>
    </source>
</evidence>
<feature type="domain" description="Pycsar effector protein" evidence="9">
    <location>
        <begin position="13"/>
        <end position="162"/>
    </location>
</feature>
<keyword evidence="6" id="KW-0051">Antiviral defense</keyword>
<evidence type="ECO:0000256" key="7">
    <source>
        <dbReference type="ARBA" id="ARBA00023136"/>
    </source>
</evidence>
<dbReference type="GO" id="GO:0005886">
    <property type="term" value="C:plasma membrane"/>
    <property type="evidence" value="ECO:0007669"/>
    <property type="project" value="UniProtKB-SubCell"/>
</dbReference>
<evidence type="ECO:0000313" key="10">
    <source>
        <dbReference type="EMBL" id="GAH08253.1"/>
    </source>
</evidence>
<evidence type="ECO:0000256" key="4">
    <source>
        <dbReference type="ARBA" id="ARBA00022741"/>
    </source>
</evidence>
<protein>
    <recommendedName>
        <fullName evidence="9">Pycsar effector protein domain-containing protein</fullName>
    </recommendedName>
</protein>
<feature type="transmembrane region" description="Helical" evidence="8">
    <location>
        <begin position="56"/>
        <end position="78"/>
    </location>
</feature>
<gene>
    <name evidence="10" type="ORF">S01H4_59416</name>
</gene>
<evidence type="ECO:0000256" key="5">
    <source>
        <dbReference type="ARBA" id="ARBA00022989"/>
    </source>
</evidence>
<reference evidence="10" key="1">
    <citation type="journal article" date="2014" name="Front. Microbiol.">
        <title>High frequency of phylogenetically diverse reductive dehalogenase-homologous genes in deep subseafloor sedimentary metagenomes.</title>
        <authorList>
            <person name="Kawai M."/>
            <person name="Futagami T."/>
            <person name="Toyoda A."/>
            <person name="Takaki Y."/>
            <person name="Nishi S."/>
            <person name="Hori S."/>
            <person name="Arai W."/>
            <person name="Tsubouchi T."/>
            <person name="Morono Y."/>
            <person name="Uchiyama I."/>
            <person name="Ito T."/>
            <person name="Fujiyama A."/>
            <person name="Inagaki F."/>
            <person name="Takami H."/>
        </authorList>
    </citation>
    <scope>NUCLEOTIDE SEQUENCE</scope>
    <source>
        <strain evidence="10">Expedition CK06-06</strain>
    </source>
</reference>
<sequence length="165" mass="18941">MEIKQRGSHLDHLVRQTRMHHTQLSSMADMKANMLLTITSVVITLSVGYITEPHLKWAICVLIAFCLMTIGLATYAVMPKIPFLAKRETAEITKTPGFNILFFADFIRLSYEEFEMAMEEVMNDPSLTYQVQIRELYTLGTFLAKKKYLFLRLAYITFIIGAFAS</sequence>
<accession>X1EHW8</accession>
<organism evidence="10">
    <name type="scientific">marine sediment metagenome</name>
    <dbReference type="NCBI Taxonomy" id="412755"/>
    <lineage>
        <taxon>unclassified sequences</taxon>
        <taxon>metagenomes</taxon>
        <taxon>ecological metagenomes</taxon>
    </lineage>
</organism>
<evidence type="ECO:0000256" key="3">
    <source>
        <dbReference type="ARBA" id="ARBA00022692"/>
    </source>
</evidence>
<keyword evidence="4" id="KW-0547">Nucleotide-binding</keyword>
<dbReference type="AlphaFoldDB" id="X1EHW8"/>
<evidence type="ECO:0000256" key="1">
    <source>
        <dbReference type="ARBA" id="ARBA00004236"/>
    </source>
</evidence>
<proteinExistence type="predicted"/>
<evidence type="ECO:0000259" key="9">
    <source>
        <dbReference type="Pfam" id="PF18967"/>
    </source>
</evidence>
<keyword evidence="2" id="KW-1003">Cell membrane</keyword>
<evidence type="ECO:0000256" key="2">
    <source>
        <dbReference type="ARBA" id="ARBA00022475"/>
    </source>
</evidence>
<dbReference type="GO" id="GO:0000166">
    <property type="term" value="F:nucleotide binding"/>
    <property type="evidence" value="ECO:0007669"/>
    <property type="project" value="UniProtKB-KW"/>
</dbReference>
<dbReference type="EMBL" id="BART01034841">
    <property type="protein sequence ID" value="GAH08253.1"/>
    <property type="molecule type" value="Genomic_DNA"/>
</dbReference>
<keyword evidence="5 8" id="KW-1133">Transmembrane helix</keyword>
<comment type="caution">
    <text evidence="10">The sequence shown here is derived from an EMBL/GenBank/DDBJ whole genome shotgun (WGS) entry which is preliminary data.</text>
</comment>
<feature type="non-terminal residue" evidence="10">
    <location>
        <position position="165"/>
    </location>
</feature>
<dbReference type="InterPro" id="IPR043760">
    <property type="entry name" value="PycTM_dom"/>
</dbReference>
<keyword evidence="7 8" id="KW-0472">Membrane</keyword>
<dbReference type="Pfam" id="PF18967">
    <property type="entry name" value="PycTM"/>
    <property type="match status" value="1"/>
</dbReference>
<evidence type="ECO:0000256" key="6">
    <source>
        <dbReference type="ARBA" id="ARBA00023118"/>
    </source>
</evidence>